<accession>W2K8L8</accession>
<dbReference type="Proteomes" id="UP000054423">
    <property type="component" value="Unassembled WGS sequence"/>
</dbReference>
<name>W2K8L8_PHYNI</name>
<gene>
    <name evidence="1" type="ORF">L917_18807</name>
</gene>
<dbReference type="AlphaFoldDB" id="W2K8L8"/>
<proteinExistence type="predicted"/>
<dbReference type="OrthoDB" id="125496at2759"/>
<sequence length="67" mass="7947">FTQTALSRYYSAKRERGEHRCDYLNRRNDYARNARLQFEKGGRDAKEHVQQFLVTYGDDQSLPCTSQ</sequence>
<evidence type="ECO:0000313" key="1">
    <source>
        <dbReference type="EMBL" id="ETL80720.1"/>
    </source>
</evidence>
<protein>
    <submittedName>
        <fullName evidence="1">Uncharacterized protein</fullName>
    </submittedName>
</protein>
<feature type="non-terminal residue" evidence="1">
    <location>
        <position position="1"/>
    </location>
</feature>
<dbReference type="EMBL" id="KI682652">
    <property type="protein sequence ID" value="ETL80720.1"/>
    <property type="molecule type" value="Genomic_DNA"/>
</dbReference>
<reference evidence="1" key="1">
    <citation type="submission" date="2013-11" db="EMBL/GenBank/DDBJ databases">
        <title>The Genome Sequence of Phytophthora parasitica CHvinca01.</title>
        <authorList>
            <consortium name="The Broad Institute Genomics Platform"/>
            <person name="Russ C."/>
            <person name="Tyler B."/>
            <person name="Panabieres F."/>
            <person name="Shan W."/>
            <person name="Tripathy S."/>
            <person name="Grunwald N."/>
            <person name="Machado M."/>
            <person name="Johnson C.S."/>
            <person name="Arredondo F."/>
            <person name="Hong C."/>
            <person name="Coffey M."/>
            <person name="Young S.K."/>
            <person name="Zeng Q."/>
            <person name="Gargeya S."/>
            <person name="Fitzgerald M."/>
            <person name="Abouelleil A."/>
            <person name="Alvarado L."/>
            <person name="Chapman S.B."/>
            <person name="Gainer-Dewar J."/>
            <person name="Goldberg J."/>
            <person name="Griggs A."/>
            <person name="Gujja S."/>
            <person name="Hansen M."/>
            <person name="Howarth C."/>
            <person name="Imamovic A."/>
            <person name="Ireland A."/>
            <person name="Larimer J."/>
            <person name="McCowan C."/>
            <person name="Murphy C."/>
            <person name="Pearson M."/>
            <person name="Poon T.W."/>
            <person name="Priest M."/>
            <person name="Roberts A."/>
            <person name="Saif S."/>
            <person name="Shea T."/>
            <person name="Sykes S."/>
            <person name="Wortman J."/>
            <person name="Nusbaum C."/>
            <person name="Birren B."/>
        </authorList>
    </citation>
    <scope>NUCLEOTIDE SEQUENCE [LARGE SCALE GENOMIC DNA]</scope>
    <source>
        <strain evidence="1">CHvinca01</strain>
    </source>
</reference>
<organism evidence="1">
    <name type="scientific">Phytophthora nicotianae</name>
    <name type="common">Potato buckeye rot agent</name>
    <name type="synonym">Phytophthora parasitica</name>
    <dbReference type="NCBI Taxonomy" id="4792"/>
    <lineage>
        <taxon>Eukaryota</taxon>
        <taxon>Sar</taxon>
        <taxon>Stramenopiles</taxon>
        <taxon>Oomycota</taxon>
        <taxon>Peronosporomycetes</taxon>
        <taxon>Peronosporales</taxon>
        <taxon>Peronosporaceae</taxon>
        <taxon>Phytophthora</taxon>
    </lineage>
</organism>